<sequence length="202" mass="22177">MLAFGPPLLPSHLSLPSSSSLGQSCADHSLPLLDFSHMQSSGDHKHDTSYYNHYYYSSSPSPSVLLGPVPSTSHQLELHIIPVIDEKSGHEFLEEFILGSHSSGVSATAFTQDLKSLQHSLSLHGITSHGFSVSDCKRNFSDASELSAAAFDMLSRATTDQRSNDNLMDIFHLLDIKTIFLPGHFRRQSQAEYLSIIVVASY</sequence>
<dbReference type="Proteomes" id="UP000724874">
    <property type="component" value="Unassembled WGS sequence"/>
</dbReference>
<organism evidence="1 2">
    <name type="scientific">Gymnopilus junonius</name>
    <name type="common">Spectacular rustgill mushroom</name>
    <name type="synonym">Gymnopilus spectabilis subsp. junonius</name>
    <dbReference type="NCBI Taxonomy" id="109634"/>
    <lineage>
        <taxon>Eukaryota</taxon>
        <taxon>Fungi</taxon>
        <taxon>Dikarya</taxon>
        <taxon>Basidiomycota</taxon>
        <taxon>Agaricomycotina</taxon>
        <taxon>Agaricomycetes</taxon>
        <taxon>Agaricomycetidae</taxon>
        <taxon>Agaricales</taxon>
        <taxon>Agaricineae</taxon>
        <taxon>Hymenogastraceae</taxon>
        <taxon>Gymnopilus</taxon>
    </lineage>
</organism>
<evidence type="ECO:0000313" key="2">
    <source>
        <dbReference type="Proteomes" id="UP000724874"/>
    </source>
</evidence>
<gene>
    <name evidence="1" type="ORF">CPB84DRAFT_1853326</name>
</gene>
<dbReference type="EMBL" id="JADNYJ010000200">
    <property type="protein sequence ID" value="KAF8875200.1"/>
    <property type="molecule type" value="Genomic_DNA"/>
</dbReference>
<protein>
    <submittedName>
        <fullName evidence="1">Uncharacterized protein</fullName>
    </submittedName>
</protein>
<evidence type="ECO:0000313" key="1">
    <source>
        <dbReference type="EMBL" id="KAF8875200.1"/>
    </source>
</evidence>
<name>A0A9P5N9D2_GYMJU</name>
<reference evidence="1" key="1">
    <citation type="submission" date="2020-11" db="EMBL/GenBank/DDBJ databases">
        <authorList>
            <consortium name="DOE Joint Genome Institute"/>
            <person name="Ahrendt S."/>
            <person name="Riley R."/>
            <person name="Andreopoulos W."/>
            <person name="LaButti K."/>
            <person name="Pangilinan J."/>
            <person name="Ruiz-duenas F.J."/>
            <person name="Barrasa J.M."/>
            <person name="Sanchez-Garcia M."/>
            <person name="Camarero S."/>
            <person name="Miyauchi S."/>
            <person name="Serrano A."/>
            <person name="Linde D."/>
            <person name="Babiker R."/>
            <person name="Drula E."/>
            <person name="Ayuso-Fernandez I."/>
            <person name="Pacheco R."/>
            <person name="Padilla G."/>
            <person name="Ferreira P."/>
            <person name="Barriuso J."/>
            <person name="Kellner H."/>
            <person name="Castanera R."/>
            <person name="Alfaro M."/>
            <person name="Ramirez L."/>
            <person name="Pisabarro A.G."/>
            <person name="Kuo A."/>
            <person name="Tritt A."/>
            <person name="Lipzen A."/>
            <person name="He G."/>
            <person name="Yan M."/>
            <person name="Ng V."/>
            <person name="Cullen D."/>
            <person name="Martin F."/>
            <person name="Rosso M.-N."/>
            <person name="Henrissat B."/>
            <person name="Hibbett D."/>
            <person name="Martinez A.T."/>
            <person name="Grigoriev I.V."/>
        </authorList>
    </citation>
    <scope>NUCLEOTIDE SEQUENCE</scope>
    <source>
        <strain evidence="1">AH 44721</strain>
    </source>
</reference>
<dbReference type="AlphaFoldDB" id="A0A9P5N9D2"/>
<proteinExistence type="predicted"/>
<accession>A0A9P5N9D2</accession>
<comment type="caution">
    <text evidence="1">The sequence shown here is derived from an EMBL/GenBank/DDBJ whole genome shotgun (WGS) entry which is preliminary data.</text>
</comment>
<keyword evidence="2" id="KW-1185">Reference proteome</keyword>